<comment type="similarity">
    <text evidence="4">Belongs to the protein kinase superfamily. STE Ser/Thr protein kinase family. COT1 subfamily.</text>
</comment>
<dbReference type="STRING" id="1314674.A0A0D7BVI8"/>
<evidence type="ECO:0000256" key="6">
    <source>
        <dbReference type="ARBA" id="ARBA00048679"/>
    </source>
</evidence>
<feature type="region of interest" description="Disordered" evidence="8">
    <location>
        <begin position="543"/>
        <end position="661"/>
    </location>
</feature>
<dbReference type="InterPro" id="IPR000719">
    <property type="entry name" value="Prot_kinase_dom"/>
</dbReference>
<evidence type="ECO:0000256" key="5">
    <source>
        <dbReference type="ARBA" id="ARBA00047899"/>
    </source>
</evidence>
<gene>
    <name evidence="10" type="ORF">CYLTODRAFT_416435</name>
</gene>
<dbReference type="GO" id="GO:0005856">
    <property type="term" value="C:cytoskeleton"/>
    <property type="evidence" value="ECO:0007669"/>
    <property type="project" value="TreeGrafter"/>
</dbReference>
<keyword evidence="1" id="KW-0597">Phosphoprotein</keyword>
<keyword evidence="10" id="KW-0808">Transferase</keyword>
<dbReference type="GO" id="GO:0031032">
    <property type="term" value="P:actomyosin structure organization"/>
    <property type="evidence" value="ECO:0007669"/>
    <property type="project" value="TreeGrafter"/>
</dbReference>
<evidence type="ECO:0000256" key="2">
    <source>
        <dbReference type="ARBA" id="ARBA00022741"/>
    </source>
</evidence>
<dbReference type="AlphaFoldDB" id="A0A0D7BVI8"/>
<organism evidence="10 11">
    <name type="scientific">Cylindrobasidium torrendii FP15055 ss-10</name>
    <dbReference type="NCBI Taxonomy" id="1314674"/>
    <lineage>
        <taxon>Eukaryota</taxon>
        <taxon>Fungi</taxon>
        <taxon>Dikarya</taxon>
        <taxon>Basidiomycota</taxon>
        <taxon>Agaricomycotina</taxon>
        <taxon>Agaricomycetes</taxon>
        <taxon>Agaricomycetidae</taxon>
        <taxon>Agaricales</taxon>
        <taxon>Marasmiineae</taxon>
        <taxon>Physalacriaceae</taxon>
        <taxon>Cylindrobasidium</taxon>
    </lineage>
</organism>
<evidence type="ECO:0000313" key="11">
    <source>
        <dbReference type="Proteomes" id="UP000054007"/>
    </source>
</evidence>
<dbReference type="Pfam" id="PF00069">
    <property type="entry name" value="Pkinase"/>
    <property type="match status" value="1"/>
</dbReference>
<keyword evidence="2 7" id="KW-0547">Nucleotide-binding</keyword>
<dbReference type="InterPro" id="IPR011009">
    <property type="entry name" value="Kinase-like_dom_sf"/>
</dbReference>
<dbReference type="GO" id="GO:0004674">
    <property type="term" value="F:protein serine/threonine kinase activity"/>
    <property type="evidence" value="ECO:0007669"/>
    <property type="project" value="UniProtKB-EC"/>
</dbReference>
<name>A0A0D7BVI8_9AGAR</name>
<dbReference type="Proteomes" id="UP000054007">
    <property type="component" value="Unassembled WGS sequence"/>
</dbReference>
<feature type="domain" description="Protein kinase" evidence="9">
    <location>
        <begin position="58"/>
        <end position="356"/>
    </location>
</feature>
<dbReference type="OrthoDB" id="3359639at2759"/>
<evidence type="ECO:0000256" key="1">
    <source>
        <dbReference type="ARBA" id="ARBA00022553"/>
    </source>
</evidence>
<feature type="binding site" evidence="7">
    <location>
        <position position="87"/>
    </location>
    <ligand>
        <name>ATP</name>
        <dbReference type="ChEBI" id="CHEBI:30616"/>
    </ligand>
</feature>
<feature type="compositionally biased region" description="Low complexity" evidence="8">
    <location>
        <begin position="634"/>
        <end position="650"/>
    </location>
</feature>
<dbReference type="InterPro" id="IPR008271">
    <property type="entry name" value="Ser/Thr_kinase_AS"/>
</dbReference>
<evidence type="ECO:0000256" key="8">
    <source>
        <dbReference type="SAM" id="MobiDB-lite"/>
    </source>
</evidence>
<dbReference type="SMART" id="SM00220">
    <property type="entry name" value="S_TKc"/>
    <property type="match status" value="1"/>
</dbReference>
<evidence type="ECO:0000256" key="3">
    <source>
        <dbReference type="ARBA" id="ARBA00022840"/>
    </source>
</evidence>
<evidence type="ECO:0000313" key="10">
    <source>
        <dbReference type="EMBL" id="KIY74179.1"/>
    </source>
</evidence>
<dbReference type="PANTHER" id="PTHR22988">
    <property type="entry name" value="MYOTONIC DYSTROPHY S/T KINASE-RELATED"/>
    <property type="match status" value="1"/>
</dbReference>
<reference evidence="10 11" key="1">
    <citation type="journal article" date="2015" name="Fungal Genet. Biol.">
        <title>Evolution of novel wood decay mechanisms in Agaricales revealed by the genome sequences of Fistulina hepatica and Cylindrobasidium torrendii.</title>
        <authorList>
            <person name="Floudas D."/>
            <person name="Held B.W."/>
            <person name="Riley R."/>
            <person name="Nagy L.G."/>
            <person name="Koehler G."/>
            <person name="Ransdell A.S."/>
            <person name="Younus H."/>
            <person name="Chow J."/>
            <person name="Chiniquy J."/>
            <person name="Lipzen A."/>
            <person name="Tritt A."/>
            <person name="Sun H."/>
            <person name="Haridas S."/>
            <person name="LaButti K."/>
            <person name="Ohm R.A."/>
            <person name="Kues U."/>
            <person name="Blanchette R.A."/>
            <person name="Grigoriev I.V."/>
            <person name="Minto R.E."/>
            <person name="Hibbett D.S."/>
        </authorList>
    </citation>
    <scope>NUCLEOTIDE SEQUENCE [LARGE SCALE GENOMIC DNA]</scope>
    <source>
        <strain evidence="10 11">FP15055 ss-10</strain>
    </source>
</reference>
<dbReference type="GO" id="GO:0005524">
    <property type="term" value="F:ATP binding"/>
    <property type="evidence" value="ECO:0007669"/>
    <property type="project" value="UniProtKB-UniRule"/>
</dbReference>
<dbReference type="InterPro" id="IPR050839">
    <property type="entry name" value="Rho-assoc_Ser/Thr_Kinase"/>
</dbReference>
<dbReference type="SUPFAM" id="SSF56112">
    <property type="entry name" value="Protein kinase-like (PK-like)"/>
    <property type="match status" value="1"/>
</dbReference>
<evidence type="ECO:0000256" key="7">
    <source>
        <dbReference type="PROSITE-ProRule" id="PRU10141"/>
    </source>
</evidence>
<comment type="catalytic activity">
    <reaction evidence="5">
        <text>L-threonyl-[protein] + ATP = O-phospho-L-threonyl-[protein] + ADP + H(+)</text>
        <dbReference type="Rhea" id="RHEA:46608"/>
        <dbReference type="Rhea" id="RHEA-COMP:11060"/>
        <dbReference type="Rhea" id="RHEA-COMP:11605"/>
        <dbReference type="ChEBI" id="CHEBI:15378"/>
        <dbReference type="ChEBI" id="CHEBI:30013"/>
        <dbReference type="ChEBI" id="CHEBI:30616"/>
        <dbReference type="ChEBI" id="CHEBI:61977"/>
        <dbReference type="ChEBI" id="CHEBI:456216"/>
        <dbReference type="EC" id="2.7.11.1"/>
    </reaction>
</comment>
<comment type="catalytic activity">
    <reaction evidence="6">
        <text>L-seryl-[protein] + ATP = O-phospho-L-seryl-[protein] + ADP + H(+)</text>
        <dbReference type="Rhea" id="RHEA:17989"/>
        <dbReference type="Rhea" id="RHEA-COMP:9863"/>
        <dbReference type="Rhea" id="RHEA-COMP:11604"/>
        <dbReference type="ChEBI" id="CHEBI:15378"/>
        <dbReference type="ChEBI" id="CHEBI:29999"/>
        <dbReference type="ChEBI" id="CHEBI:30616"/>
        <dbReference type="ChEBI" id="CHEBI:83421"/>
        <dbReference type="ChEBI" id="CHEBI:456216"/>
        <dbReference type="EC" id="2.7.11.1"/>
    </reaction>
</comment>
<dbReference type="PROSITE" id="PS00108">
    <property type="entry name" value="PROTEIN_KINASE_ST"/>
    <property type="match status" value="1"/>
</dbReference>
<keyword evidence="11" id="KW-1185">Reference proteome</keyword>
<dbReference type="GO" id="GO:0005737">
    <property type="term" value="C:cytoplasm"/>
    <property type="evidence" value="ECO:0007669"/>
    <property type="project" value="TreeGrafter"/>
</dbReference>
<evidence type="ECO:0000259" key="9">
    <source>
        <dbReference type="PROSITE" id="PS50011"/>
    </source>
</evidence>
<evidence type="ECO:0000256" key="4">
    <source>
        <dbReference type="ARBA" id="ARBA00038271"/>
    </source>
</evidence>
<dbReference type="Gene3D" id="1.10.510.10">
    <property type="entry name" value="Transferase(Phosphotransferase) domain 1"/>
    <property type="match status" value="1"/>
</dbReference>
<dbReference type="EMBL" id="KN880432">
    <property type="protein sequence ID" value="KIY74179.1"/>
    <property type="molecule type" value="Genomic_DNA"/>
</dbReference>
<dbReference type="Gene3D" id="3.30.200.20">
    <property type="entry name" value="Phosphorylase Kinase, domain 1"/>
    <property type="match status" value="1"/>
</dbReference>
<accession>A0A0D7BVI8</accession>
<dbReference type="PANTHER" id="PTHR22988:SF71">
    <property type="entry name" value="CITRON RHO-INTERACTING KINASE"/>
    <property type="match status" value="1"/>
</dbReference>
<protein>
    <submittedName>
        <fullName evidence="10">Kinase-like protein</fullName>
    </submittedName>
</protein>
<keyword evidence="3 7" id="KW-0067">ATP-binding</keyword>
<sequence length="691" mass="76881">MSLPWKKRKERLQVLLKSHGDEGQDGVALDRLLHGASVIGKTSQTAEIDDIRVQDADFRLVGILGEGGFGKVEVVNCRLNNRVYVRKTIDKLLALRQREICLPQLERDILIKAKETRSDWAPHLLCAFQTPLQLKLVMDFAEGGTLDDVLLSSPLDGRISESDVRWWAPQIVASVHWCHTQGYVHRDIKPSNFVIKPTGHLLIIDFGTAAPLQPPRVDGSQRLFRTNCLCVVGTCDYVSPEILRAHEAALVDLEMSGESAIMRERDDDDDEVYGRETDWWSVGSMLYEMAYGVAPFYSESINVTHNKIMDPNRYIRFKANFTVSMNLQRLIGGLLKEAEFRLGRHNIIEITSHEFFRGVNWDNIATRTPPADLHMPHFDYADPDMSITEEPDSKQFGFSGLFQSSPMSSSPALSILRDVATPRPPRDETSSAFIGFSWGPKVDSFPESAMTPVLSRSASAVRIPRSVSPMPTPGPPPIWSTPLPATNTRFSTPLRSGSTRTPYQTLSVNRNSTIRRTVGRRTINEREALRQLVDLVGMSARKRVMESGRKPRHLLSTRNRSGSIKELRFEPLKLQPQPTQDAKVAVNGGTDTEGDSETDTDGPPSPSPRPGSSLSRRSATPTTASGKFPIGEISTASGNSSRRSRSLSVSIDGRQKTGDDLEMRHADLLHSIHTLEKRLEMLLSSVGDDNS</sequence>
<keyword evidence="10" id="KW-0418">Kinase</keyword>
<proteinExistence type="inferred from homology"/>
<dbReference type="InterPro" id="IPR017441">
    <property type="entry name" value="Protein_kinase_ATP_BS"/>
</dbReference>
<dbReference type="PROSITE" id="PS50011">
    <property type="entry name" value="PROTEIN_KINASE_DOM"/>
    <property type="match status" value="1"/>
</dbReference>
<dbReference type="PROSITE" id="PS00107">
    <property type="entry name" value="PROTEIN_KINASE_ATP"/>
    <property type="match status" value="1"/>
</dbReference>